<dbReference type="Gene3D" id="1.10.10.60">
    <property type="entry name" value="Homeodomain-like"/>
    <property type="match status" value="2"/>
</dbReference>
<gene>
    <name evidence="5" type="ORF">NT2_02_05490</name>
</gene>
<sequence>MTPLSIRDAQHLPDLVTGSIALPGIMVELCAFPEVLPETMVVIEEEALLSLGLSRLLSGSEGRVAGNRRIPFVRFGALGFRPAGVPMEMRIDGGAFHTIRLRFTPDAITRQLGIASLTDEQLAACFDIRVPAIEDAMLRLASEVDHPGPDSPALAAALVSVILIDLQRYLGDAQHRAQRSKGGLPPRLMRRALALIDRPGTPPSVEELASACGLSRFHFMRCFRQTAGVSPGAFIGQARIVRAKALLTADKRPLAELARELGYAGLPAFSAAFRKATGRSPGAYRAIMR</sequence>
<accession>U2YJ82</accession>
<evidence type="ECO:0000256" key="2">
    <source>
        <dbReference type="ARBA" id="ARBA00023125"/>
    </source>
</evidence>
<dbReference type="PANTHER" id="PTHR46796:SF14">
    <property type="entry name" value="TRANSCRIPTIONAL REGULATORY PROTEIN"/>
    <property type="match status" value="1"/>
</dbReference>
<dbReference type="eggNOG" id="COG2207">
    <property type="taxonomic scope" value="Bacteria"/>
</dbReference>
<feature type="domain" description="HTH araC/xylS-type" evidence="4">
    <location>
        <begin position="186"/>
        <end position="287"/>
    </location>
</feature>
<dbReference type="InterPro" id="IPR050204">
    <property type="entry name" value="AraC_XylS_family_regulators"/>
</dbReference>
<keyword evidence="3" id="KW-0804">Transcription</keyword>
<dbReference type="EMBL" id="BASZ01000002">
    <property type="protein sequence ID" value="GAD48465.1"/>
    <property type="molecule type" value="Genomic_DNA"/>
</dbReference>
<dbReference type="InterPro" id="IPR018060">
    <property type="entry name" value="HTH_AraC"/>
</dbReference>
<dbReference type="PROSITE" id="PS01124">
    <property type="entry name" value="HTH_ARAC_FAMILY_2"/>
    <property type="match status" value="1"/>
</dbReference>
<reference evidence="5 6" key="1">
    <citation type="submission" date="2013-09" db="EMBL/GenBank/DDBJ databases">
        <title>Whole genome shotgun sequence of Novosphingobium tardaugens NBRC 16725.</title>
        <authorList>
            <person name="Isaki S."/>
            <person name="Hosoyama A."/>
            <person name="Tsuchikane K."/>
            <person name="Katsumata H."/>
            <person name="Ando Y."/>
            <person name="Yamazaki S."/>
            <person name="Fujita N."/>
        </authorList>
    </citation>
    <scope>NUCLEOTIDE SEQUENCE [LARGE SCALE GENOMIC DNA]</scope>
    <source>
        <strain evidence="5 6">NBRC 16725</strain>
    </source>
</reference>
<dbReference type="AlphaFoldDB" id="U2YJ82"/>
<dbReference type="PROSITE" id="PS00041">
    <property type="entry name" value="HTH_ARAC_FAMILY_1"/>
    <property type="match status" value="1"/>
</dbReference>
<dbReference type="SMART" id="SM00342">
    <property type="entry name" value="HTH_ARAC"/>
    <property type="match status" value="1"/>
</dbReference>
<evidence type="ECO:0000259" key="4">
    <source>
        <dbReference type="PROSITE" id="PS01124"/>
    </source>
</evidence>
<protein>
    <submittedName>
        <fullName evidence="5">Putative AraC family transcriptional regulator</fullName>
    </submittedName>
</protein>
<keyword evidence="1" id="KW-0805">Transcription regulation</keyword>
<dbReference type="PANTHER" id="PTHR46796">
    <property type="entry name" value="HTH-TYPE TRANSCRIPTIONAL ACTIVATOR RHAS-RELATED"/>
    <property type="match status" value="1"/>
</dbReference>
<evidence type="ECO:0000313" key="5">
    <source>
        <dbReference type="EMBL" id="GAD48465.1"/>
    </source>
</evidence>
<dbReference type="InterPro" id="IPR009057">
    <property type="entry name" value="Homeodomain-like_sf"/>
</dbReference>
<dbReference type="RefSeq" id="WP_021689372.1">
    <property type="nucleotide sequence ID" value="NZ_BASZ01000002.1"/>
</dbReference>
<dbReference type="Pfam" id="PF12833">
    <property type="entry name" value="HTH_18"/>
    <property type="match status" value="1"/>
</dbReference>
<evidence type="ECO:0000313" key="6">
    <source>
        <dbReference type="Proteomes" id="UP000016568"/>
    </source>
</evidence>
<dbReference type="SUPFAM" id="SSF46689">
    <property type="entry name" value="Homeodomain-like"/>
    <property type="match status" value="2"/>
</dbReference>
<comment type="caution">
    <text evidence="5">The sequence shown here is derived from an EMBL/GenBank/DDBJ whole genome shotgun (WGS) entry which is preliminary data.</text>
</comment>
<proteinExistence type="predicted"/>
<keyword evidence="2" id="KW-0238">DNA-binding</keyword>
<dbReference type="GO" id="GO:0043565">
    <property type="term" value="F:sequence-specific DNA binding"/>
    <property type="evidence" value="ECO:0007669"/>
    <property type="project" value="InterPro"/>
</dbReference>
<dbReference type="OrthoDB" id="110167at2"/>
<organism evidence="5 6">
    <name type="scientific">Caenibius tardaugens NBRC 16725</name>
    <dbReference type="NCBI Taxonomy" id="1219035"/>
    <lineage>
        <taxon>Bacteria</taxon>
        <taxon>Pseudomonadati</taxon>
        <taxon>Pseudomonadota</taxon>
        <taxon>Alphaproteobacteria</taxon>
        <taxon>Sphingomonadales</taxon>
        <taxon>Erythrobacteraceae</taxon>
        <taxon>Caenibius</taxon>
    </lineage>
</organism>
<evidence type="ECO:0000256" key="1">
    <source>
        <dbReference type="ARBA" id="ARBA00023015"/>
    </source>
</evidence>
<name>U2YJ82_9SPHN</name>
<evidence type="ECO:0000256" key="3">
    <source>
        <dbReference type="ARBA" id="ARBA00023163"/>
    </source>
</evidence>
<dbReference type="Proteomes" id="UP000016568">
    <property type="component" value="Unassembled WGS sequence"/>
</dbReference>
<dbReference type="GO" id="GO:0003700">
    <property type="term" value="F:DNA-binding transcription factor activity"/>
    <property type="evidence" value="ECO:0007669"/>
    <property type="project" value="InterPro"/>
</dbReference>
<dbReference type="InterPro" id="IPR018062">
    <property type="entry name" value="HTH_AraC-typ_CS"/>
</dbReference>
<dbReference type="KEGG" id="ntd:EGO55_02295"/>
<keyword evidence="6" id="KW-1185">Reference proteome</keyword>